<dbReference type="Proteomes" id="UP000240243">
    <property type="component" value="Unassembled WGS sequence"/>
</dbReference>
<sequence length="642" mass="74293">MLKKAIKFLKQKKRKRKENTASIFQQAVDLGLFNSDWYQSTYSGRFDSARDAFDDYLHKSRFAPVNPSPAFDGEIYQRLNMDVYTSVQSPLKHYILSGRHEGRFHVGAVTKWHPKEPVSTKRKLTEQASQQKVAICLHIFYEDFIDRFADALRRFPMPVDVFITLADGKLARKATSVFQKIGQVRQVQVRAVPNRGRNFGPLLVEYAQELRGYDLFCHLHSKKSLYSGKEQSQWSEYLTEYLLRDPAVINRVLNAFADNEELGVYYPTSFWMMPNWVNHWTVNKPHTGEWLEQFGMSLDSDFINYPVGGMFWARPKALKELLAREYQYEDFPAEPLPNDGSSLHALERLVGLLAEKNGYKQFYYYPPTGRFTTDKSYCYIQYHNSARNAFDQIKNHELISFDVFDTLVRRRYFAPDYAKLKLGARLAAEGLVDNAHAFVGLRNEAEFELRKEQAFKGDVRIDAIYQRLVQRLGLDETRAEPLMQQEFELDLDMIEGKDEMVDIFNDLYALGRTLWVVSDTYYTREQIGLMLRKAGVTAPFRLLVSSEEQKRKDNGTMWHFVKSELQNMGSPSFLHIGDNVVADAQLPGDLGLGNFHILNPHDKWHAFGLPSVLRGKDSLNEQEILKWGPLIFNLGRSPFIGE</sequence>
<dbReference type="Gene3D" id="3.40.50.1000">
    <property type="entry name" value="HAD superfamily/HAD-like"/>
    <property type="match status" value="1"/>
</dbReference>
<gene>
    <name evidence="1" type="ORF">C7H85_04335</name>
</gene>
<proteinExistence type="predicted"/>
<protein>
    <submittedName>
        <fullName evidence="1">Glycosyl transferase family 1</fullName>
    </submittedName>
</protein>
<evidence type="ECO:0000313" key="1">
    <source>
        <dbReference type="EMBL" id="PSJ48032.1"/>
    </source>
</evidence>
<comment type="caution">
    <text evidence="1">The sequence shown here is derived from an EMBL/GenBank/DDBJ whole genome shotgun (WGS) entry which is preliminary data.</text>
</comment>
<dbReference type="RefSeq" id="WP_106728443.1">
    <property type="nucleotide sequence ID" value="NZ_PXYG01000001.1"/>
</dbReference>
<dbReference type="SUPFAM" id="SSF56784">
    <property type="entry name" value="HAD-like"/>
    <property type="match status" value="1"/>
</dbReference>
<accession>A0A2P7RD00</accession>
<keyword evidence="2" id="KW-1185">Reference proteome</keyword>
<dbReference type="AlphaFoldDB" id="A0A2P7RD00"/>
<dbReference type="EMBL" id="PXYG01000001">
    <property type="protein sequence ID" value="PSJ48032.1"/>
    <property type="molecule type" value="Genomic_DNA"/>
</dbReference>
<dbReference type="Gene3D" id="1.10.150.400">
    <property type="match status" value="1"/>
</dbReference>
<dbReference type="InterPro" id="IPR023214">
    <property type="entry name" value="HAD_sf"/>
</dbReference>
<evidence type="ECO:0000313" key="2">
    <source>
        <dbReference type="Proteomes" id="UP000240243"/>
    </source>
</evidence>
<keyword evidence="1" id="KW-0808">Transferase</keyword>
<dbReference type="GO" id="GO:0016740">
    <property type="term" value="F:transferase activity"/>
    <property type="evidence" value="ECO:0007669"/>
    <property type="project" value="UniProtKB-KW"/>
</dbReference>
<dbReference type="OrthoDB" id="9816424at2"/>
<organism evidence="1 2">
    <name type="scientific">Zobellella endophytica</name>
    <dbReference type="NCBI Taxonomy" id="2116700"/>
    <lineage>
        <taxon>Bacteria</taxon>
        <taxon>Pseudomonadati</taxon>
        <taxon>Pseudomonadota</taxon>
        <taxon>Gammaproteobacteria</taxon>
        <taxon>Aeromonadales</taxon>
        <taxon>Aeromonadaceae</taxon>
        <taxon>Zobellella</taxon>
    </lineage>
</organism>
<name>A0A2P7RD00_9GAMM</name>
<dbReference type="InterPro" id="IPR007739">
    <property type="entry name" value="RgpF"/>
</dbReference>
<dbReference type="Pfam" id="PF05045">
    <property type="entry name" value="RgpF"/>
    <property type="match status" value="1"/>
</dbReference>
<dbReference type="InterPro" id="IPR036412">
    <property type="entry name" value="HAD-like_sf"/>
</dbReference>
<reference evidence="1 2" key="1">
    <citation type="submission" date="2018-03" db="EMBL/GenBank/DDBJ databases">
        <title>The draft genome of Zobellella sp. 59N8.</title>
        <authorList>
            <person name="Liu L."/>
            <person name="Li L."/>
            <person name="Zhang X."/>
            <person name="Liang L."/>
            <person name="Wang T."/>
        </authorList>
    </citation>
    <scope>NUCLEOTIDE SEQUENCE [LARGE SCALE GENOMIC DNA]</scope>
    <source>
        <strain evidence="1 2">59N8</strain>
    </source>
</reference>